<dbReference type="Gene3D" id="2.170.130.10">
    <property type="entry name" value="TonB-dependent receptor, plug domain"/>
    <property type="match status" value="1"/>
</dbReference>
<feature type="domain" description="TonB-dependent receptor plug" evidence="9">
    <location>
        <begin position="113"/>
        <end position="221"/>
    </location>
</feature>
<dbReference type="Pfam" id="PF07715">
    <property type="entry name" value="Plug"/>
    <property type="match status" value="1"/>
</dbReference>
<evidence type="ECO:0000313" key="11">
    <source>
        <dbReference type="Proteomes" id="UP000003416"/>
    </source>
</evidence>
<protein>
    <submittedName>
        <fullName evidence="10">TonB-dependent receptor plug domain protein</fullName>
    </submittedName>
</protein>
<organism evidence="10 11">
    <name type="scientific">Bacteroides fluxus YIT 12057</name>
    <dbReference type="NCBI Taxonomy" id="763034"/>
    <lineage>
        <taxon>Bacteria</taxon>
        <taxon>Pseudomonadati</taxon>
        <taxon>Bacteroidota</taxon>
        <taxon>Bacteroidia</taxon>
        <taxon>Bacteroidales</taxon>
        <taxon>Bacteroidaceae</taxon>
        <taxon>Bacteroides</taxon>
    </lineage>
</organism>
<dbReference type="InterPro" id="IPR012910">
    <property type="entry name" value="Plug_dom"/>
</dbReference>
<dbReference type="Gene3D" id="2.60.40.1120">
    <property type="entry name" value="Carboxypeptidase-like, regulatory domain"/>
    <property type="match status" value="1"/>
</dbReference>
<dbReference type="InterPro" id="IPR039426">
    <property type="entry name" value="TonB-dep_rcpt-like"/>
</dbReference>
<evidence type="ECO:0000256" key="4">
    <source>
        <dbReference type="ARBA" id="ARBA00022692"/>
    </source>
</evidence>
<dbReference type="NCBIfam" id="TIGR04057">
    <property type="entry name" value="SusC_RagA_signa"/>
    <property type="match status" value="1"/>
</dbReference>
<keyword evidence="3 7" id="KW-1134">Transmembrane beta strand</keyword>
<dbReference type="Pfam" id="PF13715">
    <property type="entry name" value="CarbopepD_reg_2"/>
    <property type="match status" value="1"/>
</dbReference>
<feature type="signal peptide" evidence="8">
    <location>
        <begin position="1"/>
        <end position="17"/>
    </location>
</feature>
<evidence type="ECO:0000256" key="2">
    <source>
        <dbReference type="ARBA" id="ARBA00022448"/>
    </source>
</evidence>
<keyword evidence="2 7" id="KW-0813">Transport</keyword>
<keyword evidence="10" id="KW-0675">Receptor</keyword>
<evidence type="ECO:0000256" key="8">
    <source>
        <dbReference type="SAM" id="SignalP"/>
    </source>
</evidence>
<name>F3PWY0_9BACE</name>
<dbReference type="eggNOG" id="COG4771">
    <property type="taxonomic scope" value="Bacteria"/>
</dbReference>
<evidence type="ECO:0000256" key="6">
    <source>
        <dbReference type="ARBA" id="ARBA00023237"/>
    </source>
</evidence>
<dbReference type="NCBIfam" id="TIGR04056">
    <property type="entry name" value="OMP_RagA_SusC"/>
    <property type="match status" value="1"/>
</dbReference>
<proteinExistence type="inferred from homology"/>
<comment type="caution">
    <text evidence="10">The sequence shown here is derived from an EMBL/GenBank/DDBJ whole genome shotgun (WGS) entry which is preliminary data.</text>
</comment>
<dbReference type="InterPro" id="IPR037066">
    <property type="entry name" value="Plug_dom_sf"/>
</dbReference>
<keyword evidence="11" id="KW-1185">Reference proteome</keyword>
<comment type="subcellular location">
    <subcellularLocation>
        <location evidence="1 7">Cell outer membrane</location>
        <topology evidence="1 7">Multi-pass membrane protein</topology>
    </subcellularLocation>
</comment>
<dbReference type="GeneID" id="86050665"/>
<dbReference type="RefSeq" id="WP_009126487.1">
    <property type="nucleotide sequence ID" value="NZ_GL882689.1"/>
</dbReference>
<dbReference type="Proteomes" id="UP000003416">
    <property type="component" value="Unassembled WGS sequence"/>
</dbReference>
<keyword evidence="5 7" id="KW-0472">Membrane</keyword>
<dbReference type="PROSITE" id="PS52016">
    <property type="entry name" value="TONB_DEPENDENT_REC_3"/>
    <property type="match status" value="1"/>
</dbReference>
<dbReference type="FunFam" id="2.170.130.10:FF:000008">
    <property type="entry name" value="SusC/RagA family TonB-linked outer membrane protein"/>
    <property type="match status" value="1"/>
</dbReference>
<evidence type="ECO:0000256" key="7">
    <source>
        <dbReference type="PROSITE-ProRule" id="PRU01360"/>
    </source>
</evidence>
<dbReference type="GO" id="GO:0009279">
    <property type="term" value="C:cell outer membrane"/>
    <property type="evidence" value="ECO:0007669"/>
    <property type="project" value="UniProtKB-SubCell"/>
</dbReference>
<evidence type="ECO:0000256" key="5">
    <source>
        <dbReference type="ARBA" id="ARBA00023136"/>
    </source>
</evidence>
<keyword evidence="6 7" id="KW-0998">Cell outer membrane</keyword>
<feature type="chain" id="PRO_5003305906" evidence="8">
    <location>
        <begin position="18"/>
        <end position="1009"/>
    </location>
</feature>
<keyword evidence="4 7" id="KW-0812">Transmembrane</keyword>
<comment type="similarity">
    <text evidence="7">Belongs to the TonB-dependent receptor family.</text>
</comment>
<sequence>MKNIFLLLMLLSIPLCSVYSQNRTIKGRIIDKETGEALIGASVVVQGSEQIGTITNLDGDFILSIPNGKQKIVVSYLGYTTTTLDPKDYQIVELTTDALGLDEVVVVGYGSAKKRDLTGSVTSINSKKLMESPALSAAEAIQGKVPGVLVTNSSWGPGSNPSILIRGKRSIKAGNDPLYVVDGIPCSTASNMFAPSDIESIEVLKDASATAIYGSRGANGVILITTKKGKAGKISVDYSGYYGVQTKQNDLEYMNGAEFADYVREAERAAGKYKSDVPNIDEDRNLSAFTGDDYTWQSIAMAYDANGNYDPSKVRSTASNWKDLVEQTGIITDHQLSIKGGSDKVQFILNTTYFNNEGIYKQQDYTRYTIKGGFDAQVNNWLKVGAQQHFMRSIQNRGRNFQDCWRVNPLGRYYDDEGNLLQMTSGNDTQYWNPLQYLDENAIVNPLKINRFVGSYYVDIALPVKGLKYRANIGLDFHSRQDYSFTGPQANNGNINKAKNSTQQTFGYTIENLLFYDRTFGKHTFGVTLLQSVERNHREQLTDDVQGLPSDKLYWYDIASAAEITNFDSHNQIWSLASFMGRVNYNFNSKYYATVSMRYDGSSRLADGHKWVAFPAFSLAWRMNEESWLKNFDKLDNLKLRFGYGVTANTAIDPYQTKGLLGKKYYNYGSNLVMGYCSSSLADQGLTWETTGQWNLGLDFSFFRGRLSGTIDAYMQNTHDLLLDRQLPIVSGYDKVLTNIGKTKNQGIEVSLSTVNVQTKDFTWTTDLMYSTNKEEIVELYNGKVDDIGNKWFIGEALNVFYDYKKIGIWQNTPEDLEEMAKFNANGHKFAPGKIRLLDVDGDYKISADKDRMILGQGRPKHIFNMSNNFTYKGFDFNFVLYGTVGGMVQNKLRYGHQANRNNNLKYDYWTPNNPTNAYPRPDSSSNDVEYESTLHYEKTDFLRLKTVTLGYTLPKQSIQKAGLTNCRLYLTAENPLIFTNYNGIDPEGATAYSAPSVSSWMFGVNLSF</sequence>
<keyword evidence="8" id="KW-0732">Signal</keyword>
<dbReference type="InterPro" id="IPR023997">
    <property type="entry name" value="TonB-dep_OMP_SusC/RagA_CS"/>
</dbReference>
<evidence type="ECO:0000313" key="10">
    <source>
        <dbReference type="EMBL" id="EGF52059.1"/>
    </source>
</evidence>
<dbReference type="SUPFAM" id="SSF56935">
    <property type="entry name" value="Porins"/>
    <property type="match status" value="1"/>
</dbReference>
<dbReference type="STRING" id="763034.HMPREF9446_03268"/>
<dbReference type="SUPFAM" id="SSF49464">
    <property type="entry name" value="Carboxypeptidase regulatory domain-like"/>
    <property type="match status" value="1"/>
</dbReference>
<dbReference type="InterPro" id="IPR023996">
    <property type="entry name" value="TonB-dep_OMP_SusC/RagA"/>
</dbReference>
<dbReference type="HOGENOM" id="CLU_004317_0_2_10"/>
<dbReference type="InterPro" id="IPR008969">
    <property type="entry name" value="CarboxyPept-like_regulatory"/>
</dbReference>
<accession>F3PWY0</accession>
<evidence type="ECO:0000259" key="9">
    <source>
        <dbReference type="Pfam" id="PF07715"/>
    </source>
</evidence>
<reference evidence="10 11" key="1">
    <citation type="submission" date="2011-02" db="EMBL/GenBank/DDBJ databases">
        <authorList>
            <person name="Weinstock G."/>
            <person name="Sodergren E."/>
            <person name="Clifton S."/>
            <person name="Fulton L."/>
            <person name="Fulton B."/>
            <person name="Courtney L."/>
            <person name="Fronick C."/>
            <person name="Harrison M."/>
            <person name="Strong C."/>
            <person name="Farmer C."/>
            <person name="Delahaunty K."/>
            <person name="Markovic C."/>
            <person name="Hall O."/>
            <person name="Minx P."/>
            <person name="Tomlinson C."/>
            <person name="Mitreva M."/>
            <person name="Hou S."/>
            <person name="Chen J."/>
            <person name="Wollam A."/>
            <person name="Pepin K.H."/>
            <person name="Johnson M."/>
            <person name="Bhonagiri V."/>
            <person name="Zhang X."/>
            <person name="Suruliraj S."/>
            <person name="Warren W."/>
            <person name="Chinwalla A."/>
            <person name="Mardis E.R."/>
            <person name="Wilson R.K."/>
        </authorList>
    </citation>
    <scope>NUCLEOTIDE SEQUENCE [LARGE SCALE GENOMIC DNA]</scope>
    <source>
        <strain evidence="10 11">YIT 12057</strain>
    </source>
</reference>
<dbReference type="InterPro" id="IPR036942">
    <property type="entry name" value="Beta-barrel_TonB_sf"/>
</dbReference>
<evidence type="ECO:0000256" key="3">
    <source>
        <dbReference type="ARBA" id="ARBA00022452"/>
    </source>
</evidence>
<dbReference type="Gene3D" id="2.40.170.20">
    <property type="entry name" value="TonB-dependent receptor, beta-barrel domain"/>
    <property type="match status" value="1"/>
</dbReference>
<evidence type="ECO:0000256" key="1">
    <source>
        <dbReference type="ARBA" id="ARBA00004571"/>
    </source>
</evidence>
<dbReference type="EMBL" id="AFBN01000096">
    <property type="protein sequence ID" value="EGF52059.1"/>
    <property type="molecule type" value="Genomic_DNA"/>
</dbReference>
<gene>
    <name evidence="10" type="ORF">HMPREF9446_03268</name>
</gene>
<dbReference type="AlphaFoldDB" id="F3PWY0"/>